<feature type="domain" description="Protein kinase" evidence="1">
    <location>
        <begin position="81"/>
        <end position="416"/>
    </location>
</feature>
<evidence type="ECO:0000313" key="2">
    <source>
        <dbReference type="EMBL" id="MCL1123791.1"/>
    </source>
</evidence>
<protein>
    <submittedName>
        <fullName evidence="2">Aminoglycoside phosphotransferase family protein</fullName>
    </submittedName>
</protein>
<dbReference type="Gene3D" id="1.10.510.10">
    <property type="entry name" value="Transferase(Phosphotransferase) domain 1"/>
    <property type="match status" value="1"/>
</dbReference>
<evidence type="ECO:0000313" key="3">
    <source>
        <dbReference type="Proteomes" id="UP001203423"/>
    </source>
</evidence>
<dbReference type="Proteomes" id="UP001203423">
    <property type="component" value="Unassembled WGS sequence"/>
</dbReference>
<keyword evidence="3" id="KW-1185">Reference proteome</keyword>
<dbReference type="PROSITE" id="PS50011">
    <property type="entry name" value="PROTEIN_KINASE_DOM"/>
    <property type="match status" value="1"/>
</dbReference>
<name>A0ABT0L7Z0_9GAMM</name>
<dbReference type="SUPFAM" id="SSF56112">
    <property type="entry name" value="Protein kinase-like (PK-like)"/>
    <property type="match status" value="1"/>
</dbReference>
<sequence length="416" mass="47316">MTFRHILFFITAVYANSSIASNPIEVTERSVNHPYDNTFLSIDEQLQRDQIFINCIDQTEKSTITEAKVLYSEDENSNALYLIKKRHSSGAGGGLVFKVIKNPNVWGKSDKEEVRLLKIFPYSKSSLIPSRNFTGASLEEANRERLNLCVMTKLDAQMHQASAPDEAFPSTFPIYEHMGMTYVSTHSQAVPFIVTDYVSGKPLSEFYFDQESFTSTPHHETYADFLQWLTSFYSHPVYPEQKRDKAAYSVFLQLLTSLKTANEKYGFQHYDLHPGNIIISNENWPKGTYLNSIHPISKANIQIDISETPKVKIIDLGTSGIGIISATDAKFLDRKITKALTLRAKSSSFKYYFFGNRVAKLTPDLSMWYIIANHVIENETTLEWNTEEQNEFICNDYASCLAGFLDRAAPDFVSIQ</sequence>
<dbReference type="EMBL" id="JAKIKS010000012">
    <property type="protein sequence ID" value="MCL1123791.1"/>
    <property type="molecule type" value="Genomic_DNA"/>
</dbReference>
<gene>
    <name evidence="2" type="ORF">L2764_04650</name>
</gene>
<organism evidence="2 3">
    <name type="scientific">Shewanella surugensis</name>
    <dbReference type="NCBI Taxonomy" id="212020"/>
    <lineage>
        <taxon>Bacteria</taxon>
        <taxon>Pseudomonadati</taxon>
        <taxon>Pseudomonadota</taxon>
        <taxon>Gammaproteobacteria</taxon>
        <taxon>Alteromonadales</taxon>
        <taxon>Shewanellaceae</taxon>
        <taxon>Shewanella</taxon>
    </lineage>
</organism>
<dbReference type="InterPro" id="IPR011009">
    <property type="entry name" value="Kinase-like_dom_sf"/>
</dbReference>
<comment type="caution">
    <text evidence="2">The sequence shown here is derived from an EMBL/GenBank/DDBJ whole genome shotgun (WGS) entry which is preliminary data.</text>
</comment>
<proteinExistence type="predicted"/>
<reference evidence="2 3" key="1">
    <citation type="submission" date="2022-01" db="EMBL/GenBank/DDBJ databases">
        <title>Whole genome-based taxonomy of the Shewanellaceae.</title>
        <authorList>
            <person name="Martin-Rodriguez A.J."/>
        </authorList>
    </citation>
    <scope>NUCLEOTIDE SEQUENCE [LARGE SCALE GENOMIC DNA]</scope>
    <source>
        <strain evidence="2 3">DSM 17177</strain>
    </source>
</reference>
<dbReference type="RefSeq" id="WP_248939077.1">
    <property type="nucleotide sequence ID" value="NZ_JAKIKS010000012.1"/>
</dbReference>
<accession>A0ABT0L7Z0</accession>
<dbReference type="InterPro" id="IPR000719">
    <property type="entry name" value="Prot_kinase_dom"/>
</dbReference>
<evidence type="ECO:0000259" key="1">
    <source>
        <dbReference type="PROSITE" id="PS50011"/>
    </source>
</evidence>